<evidence type="ECO:0000256" key="1">
    <source>
        <dbReference type="ARBA" id="ARBA00012513"/>
    </source>
</evidence>
<proteinExistence type="predicted"/>
<comment type="caution">
    <text evidence="8">The sequence shown here is derived from an EMBL/GenBank/DDBJ whole genome shotgun (WGS) entry which is preliminary data.</text>
</comment>
<dbReference type="Gene3D" id="1.10.510.10">
    <property type="entry name" value="Transferase(Phosphotransferase) domain 1"/>
    <property type="match status" value="1"/>
</dbReference>
<dbReference type="Gene3D" id="3.30.200.20">
    <property type="entry name" value="Phosphorylase Kinase, domain 1"/>
    <property type="match status" value="1"/>
</dbReference>
<evidence type="ECO:0000259" key="7">
    <source>
        <dbReference type="PROSITE" id="PS50011"/>
    </source>
</evidence>
<evidence type="ECO:0000256" key="6">
    <source>
        <dbReference type="SAM" id="MobiDB-lite"/>
    </source>
</evidence>
<dbReference type="SMART" id="SM00220">
    <property type="entry name" value="S_TKc"/>
    <property type="match status" value="1"/>
</dbReference>
<keyword evidence="2" id="KW-0808">Transferase</keyword>
<feature type="domain" description="Protein kinase" evidence="7">
    <location>
        <begin position="1"/>
        <end position="224"/>
    </location>
</feature>
<feature type="region of interest" description="Disordered" evidence="6">
    <location>
        <begin position="399"/>
        <end position="422"/>
    </location>
</feature>
<reference evidence="8" key="1">
    <citation type="journal article" date="2023" name="Nat. Microbiol.">
        <title>Babesia duncani multi-omics identifies virulence factors and drug targets.</title>
        <authorList>
            <person name="Singh P."/>
            <person name="Lonardi S."/>
            <person name="Liang Q."/>
            <person name="Vydyam P."/>
            <person name="Khabirova E."/>
            <person name="Fang T."/>
            <person name="Gihaz S."/>
            <person name="Thekkiniath J."/>
            <person name="Munshi M."/>
            <person name="Abel S."/>
            <person name="Ciampossin L."/>
            <person name="Batugedara G."/>
            <person name="Gupta M."/>
            <person name="Lu X.M."/>
            <person name="Lenz T."/>
            <person name="Chakravarty S."/>
            <person name="Cornillot E."/>
            <person name="Hu Y."/>
            <person name="Ma W."/>
            <person name="Gonzalez L.M."/>
            <person name="Sanchez S."/>
            <person name="Estrada K."/>
            <person name="Sanchez-Flores A."/>
            <person name="Montero E."/>
            <person name="Harb O.S."/>
            <person name="Le Roch K.G."/>
            <person name="Mamoun C.B."/>
        </authorList>
    </citation>
    <scope>NUCLEOTIDE SEQUENCE</scope>
    <source>
        <strain evidence="8">WA1</strain>
    </source>
</reference>
<dbReference type="PANTHER" id="PTHR43671">
    <property type="entry name" value="SERINE/THREONINE-PROTEIN KINASE NEK"/>
    <property type="match status" value="1"/>
</dbReference>
<keyword evidence="5" id="KW-0067">ATP-binding</keyword>
<protein>
    <recommendedName>
        <fullName evidence="1">non-specific serine/threonine protein kinase</fullName>
        <ecNumber evidence="1">2.7.11.1</ecNumber>
    </recommendedName>
</protein>
<evidence type="ECO:0000256" key="2">
    <source>
        <dbReference type="ARBA" id="ARBA00022679"/>
    </source>
</evidence>
<evidence type="ECO:0000313" key="8">
    <source>
        <dbReference type="EMBL" id="KAK2195360.1"/>
    </source>
</evidence>
<evidence type="ECO:0000313" key="9">
    <source>
        <dbReference type="Proteomes" id="UP001214638"/>
    </source>
</evidence>
<dbReference type="AlphaFoldDB" id="A0AAD9PIK8"/>
<sequence>MEVNVMRELRHPNIVRYVDRMINKRRHLLYILMEYCDAGDLAENMREFHKQYAAVDEKVILDIALQLLFALAYCHNCQLGTKNTRILHRDLKPQNIFLSTTKRGYTCKIGDFGLCRHIGMDSFAHSCVGTPYYWCPELLLTNFKNYNDKMDMWALGCVLYELSSGKTPFHKATTLAELVSCMKAGVPLPLHNRSRDLNYLLNMLLQPNPARRPSALQCLGYSIWKEPATLLFIETLEPTDRERMSAIISPGPRKMTENRDWYTLLIRAGIKAQDRNNFIHQTPSKQRSLLYQEYEVDGIVDSDHENFKGACSSVKLGQRKGTIIENYQNVQPPLHTKRSADCLAYIESKRTPTCIRFNGNLNHMENGRKVDTTIVKPHVSEYCTSDCDTYSTVSARSIQSPWQNKNVSSSPNNFLTTPPHNNTSACKLLGQENEYKRPRDTSNTCSRLQYISQFQP</sequence>
<evidence type="ECO:0000256" key="3">
    <source>
        <dbReference type="ARBA" id="ARBA00022741"/>
    </source>
</evidence>
<dbReference type="GeneID" id="94337333"/>
<name>A0AAD9PIK8_9APIC</name>
<keyword evidence="4 8" id="KW-0418">Kinase</keyword>
<keyword evidence="9" id="KW-1185">Reference proteome</keyword>
<organism evidence="8 9">
    <name type="scientific">Babesia duncani</name>
    <dbReference type="NCBI Taxonomy" id="323732"/>
    <lineage>
        <taxon>Eukaryota</taxon>
        <taxon>Sar</taxon>
        <taxon>Alveolata</taxon>
        <taxon>Apicomplexa</taxon>
        <taxon>Aconoidasida</taxon>
        <taxon>Piroplasmida</taxon>
        <taxon>Babesiidae</taxon>
        <taxon>Babesia</taxon>
    </lineage>
</organism>
<dbReference type="RefSeq" id="XP_067802203.1">
    <property type="nucleotide sequence ID" value="XM_067948052.1"/>
</dbReference>
<dbReference type="EMBL" id="JALLKP010000004">
    <property type="protein sequence ID" value="KAK2195360.1"/>
    <property type="molecule type" value="Genomic_DNA"/>
</dbReference>
<accession>A0AAD9PIK8</accession>
<dbReference type="KEGG" id="bdw:94337333"/>
<dbReference type="EC" id="2.7.11.1" evidence="1"/>
<dbReference type="Proteomes" id="UP001214638">
    <property type="component" value="Unassembled WGS sequence"/>
</dbReference>
<dbReference type="InterPro" id="IPR008271">
    <property type="entry name" value="Ser/Thr_kinase_AS"/>
</dbReference>
<dbReference type="SUPFAM" id="SSF56112">
    <property type="entry name" value="Protein kinase-like (PK-like)"/>
    <property type="match status" value="1"/>
</dbReference>
<dbReference type="InterPro" id="IPR011009">
    <property type="entry name" value="Kinase-like_dom_sf"/>
</dbReference>
<dbReference type="Pfam" id="PF00069">
    <property type="entry name" value="Pkinase"/>
    <property type="match status" value="1"/>
</dbReference>
<dbReference type="GO" id="GO:0004674">
    <property type="term" value="F:protein serine/threonine kinase activity"/>
    <property type="evidence" value="ECO:0007669"/>
    <property type="project" value="UniProtKB-EC"/>
</dbReference>
<dbReference type="InterPro" id="IPR050660">
    <property type="entry name" value="NEK_Ser/Thr_kinase"/>
</dbReference>
<dbReference type="PROSITE" id="PS00108">
    <property type="entry name" value="PROTEIN_KINASE_ST"/>
    <property type="match status" value="1"/>
</dbReference>
<dbReference type="InterPro" id="IPR000719">
    <property type="entry name" value="Prot_kinase_dom"/>
</dbReference>
<gene>
    <name evidence="8" type="ORF">BdWA1_003036</name>
</gene>
<evidence type="ECO:0000256" key="5">
    <source>
        <dbReference type="ARBA" id="ARBA00022840"/>
    </source>
</evidence>
<dbReference type="PANTHER" id="PTHR43671:SF13">
    <property type="entry name" value="SERINE_THREONINE-PROTEIN KINASE NEK2"/>
    <property type="match status" value="1"/>
</dbReference>
<evidence type="ECO:0000256" key="4">
    <source>
        <dbReference type="ARBA" id="ARBA00022777"/>
    </source>
</evidence>
<dbReference type="GO" id="GO:0005524">
    <property type="term" value="F:ATP binding"/>
    <property type="evidence" value="ECO:0007669"/>
    <property type="project" value="UniProtKB-KW"/>
</dbReference>
<dbReference type="PROSITE" id="PS50011">
    <property type="entry name" value="PROTEIN_KINASE_DOM"/>
    <property type="match status" value="1"/>
</dbReference>
<keyword evidence="3" id="KW-0547">Nucleotide-binding</keyword>